<evidence type="ECO:0000313" key="10">
    <source>
        <dbReference type="Proteomes" id="UP000033632"/>
    </source>
</evidence>
<reference evidence="9 10" key="1">
    <citation type="submission" date="2015-03" db="EMBL/GenBank/DDBJ databases">
        <authorList>
            <person name="Hassan Y.I."/>
            <person name="Lepp D."/>
            <person name="Li X.-Z."/>
            <person name="Zhou T."/>
        </authorList>
    </citation>
    <scope>NUCLEOTIDE SEQUENCE [LARGE SCALE GENOMIC DNA]</scope>
    <source>
        <strain evidence="9 10">BD-c194</strain>
    </source>
</reference>
<feature type="transmembrane region" description="Helical" evidence="7">
    <location>
        <begin position="182"/>
        <end position="204"/>
    </location>
</feature>
<comment type="subcellular location">
    <subcellularLocation>
        <location evidence="1 7">Cell membrane</location>
        <topology evidence="1 7">Multi-pass membrane protein</topology>
    </subcellularLocation>
</comment>
<feature type="transmembrane region" description="Helical" evidence="7">
    <location>
        <begin position="139"/>
        <end position="161"/>
    </location>
</feature>
<keyword evidence="2 7" id="KW-0813">Transport</keyword>
<sequence>MRWLELAWGSLRHLFLAVWAAIVIGPLVWVVVTSFKTDREILTDPWSLPQDWHADNYSRAWDVANIGGYFVNSITVVIPSVLLTLALSAAISYVIARFDFRGRQLLNAFALSGLLFPVFLALVPLFFLANDLGLTNSHLGLSVIYAAYSISFTTLFLTNFFRTIPQELHEAATLDGAGEFRIFLTIMLPLAAPGLVTMGIFNFIGQWNQFILPYVLINDERLFVLPQGMQYLMIQQQYDSDWSALFAAVTIVMVPTIVIYTVFQQRIQAALTSGALK</sequence>
<keyword evidence="4 7" id="KW-0812">Transmembrane</keyword>
<dbReference type="EMBL" id="JZEX01000087">
    <property type="protein sequence ID" value="KKB12259.1"/>
    <property type="molecule type" value="Genomic_DNA"/>
</dbReference>
<dbReference type="GO" id="GO:0005886">
    <property type="term" value="C:plasma membrane"/>
    <property type="evidence" value="ECO:0007669"/>
    <property type="project" value="UniProtKB-SubCell"/>
</dbReference>
<evidence type="ECO:0000313" key="9">
    <source>
        <dbReference type="EMBL" id="KKB12259.1"/>
    </source>
</evidence>
<dbReference type="PROSITE" id="PS50928">
    <property type="entry name" value="ABC_TM1"/>
    <property type="match status" value="1"/>
</dbReference>
<comment type="caution">
    <text evidence="9">The sequence shown here is derived from an EMBL/GenBank/DDBJ whole genome shotgun (WGS) entry which is preliminary data.</text>
</comment>
<keyword evidence="10" id="KW-1185">Reference proteome</keyword>
<dbReference type="CDD" id="cd06261">
    <property type="entry name" value="TM_PBP2"/>
    <property type="match status" value="1"/>
</dbReference>
<dbReference type="OrthoDB" id="9815445at2"/>
<dbReference type="RefSeq" id="WP_046108149.1">
    <property type="nucleotide sequence ID" value="NZ_JZEX01000087.1"/>
</dbReference>
<evidence type="ECO:0000256" key="7">
    <source>
        <dbReference type="RuleBase" id="RU363032"/>
    </source>
</evidence>
<dbReference type="PATRIC" id="fig|443610.3.peg.4244"/>
<accession>A0A0F5FTR4</accession>
<name>A0A0F5FTR4_9HYPH</name>
<dbReference type="InterPro" id="IPR035906">
    <property type="entry name" value="MetI-like_sf"/>
</dbReference>
<evidence type="ECO:0000256" key="1">
    <source>
        <dbReference type="ARBA" id="ARBA00004651"/>
    </source>
</evidence>
<feature type="transmembrane region" description="Helical" evidence="7">
    <location>
        <begin position="69"/>
        <end position="96"/>
    </location>
</feature>
<evidence type="ECO:0000256" key="3">
    <source>
        <dbReference type="ARBA" id="ARBA00022475"/>
    </source>
</evidence>
<proteinExistence type="inferred from homology"/>
<dbReference type="GO" id="GO:0055085">
    <property type="term" value="P:transmembrane transport"/>
    <property type="evidence" value="ECO:0007669"/>
    <property type="project" value="InterPro"/>
</dbReference>
<feature type="transmembrane region" description="Helical" evidence="7">
    <location>
        <begin position="108"/>
        <end position="127"/>
    </location>
</feature>
<dbReference type="SUPFAM" id="SSF161098">
    <property type="entry name" value="MetI-like"/>
    <property type="match status" value="1"/>
</dbReference>
<comment type="similarity">
    <text evidence="7">Belongs to the binding-protein-dependent transport system permease family.</text>
</comment>
<dbReference type="Proteomes" id="UP000033632">
    <property type="component" value="Unassembled WGS sequence"/>
</dbReference>
<evidence type="ECO:0000256" key="4">
    <source>
        <dbReference type="ARBA" id="ARBA00022692"/>
    </source>
</evidence>
<evidence type="ECO:0000256" key="5">
    <source>
        <dbReference type="ARBA" id="ARBA00022989"/>
    </source>
</evidence>
<protein>
    <submittedName>
        <fullName evidence="9">Sugar ABC transporter permease</fullName>
    </submittedName>
</protein>
<organism evidence="9 10">
    <name type="scientific">Devosia geojensis</name>
    <dbReference type="NCBI Taxonomy" id="443610"/>
    <lineage>
        <taxon>Bacteria</taxon>
        <taxon>Pseudomonadati</taxon>
        <taxon>Pseudomonadota</taxon>
        <taxon>Alphaproteobacteria</taxon>
        <taxon>Hyphomicrobiales</taxon>
        <taxon>Devosiaceae</taxon>
        <taxon>Devosia</taxon>
    </lineage>
</organism>
<gene>
    <name evidence="9" type="ORF">VE25_08345</name>
</gene>
<dbReference type="InterPro" id="IPR000515">
    <property type="entry name" value="MetI-like"/>
</dbReference>
<keyword evidence="5 7" id="KW-1133">Transmembrane helix</keyword>
<evidence type="ECO:0000256" key="2">
    <source>
        <dbReference type="ARBA" id="ARBA00022448"/>
    </source>
</evidence>
<dbReference type="Gene3D" id="1.10.3720.10">
    <property type="entry name" value="MetI-like"/>
    <property type="match status" value="1"/>
</dbReference>
<evidence type="ECO:0000259" key="8">
    <source>
        <dbReference type="PROSITE" id="PS50928"/>
    </source>
</evidence>
<dbReference type="Pfam" id="PF00528">
    <property type="entry name" value="BPD_transp_1"/>
    <property type="match status" value="1"/>
</dbReference>
<keyword evidence="6 7" id="KW-0472">Membrane</keyword>
<dbReference type="PANTHER" id="PTHR43744">
    <property type="entry name" value="ABC TRANSPORTER PERMEASE PROTEIN MG189-RELATED-RELATED"/>
    <property type="match status" value="1"/>
</dbReference>
<dbReference type="PANTHER" id="PTHR43744:SF12">
    <property type="entry name" value="ABC TRANSPORTER PERMEASE PROTEIN MG189-RELATED"/>
    <property type="match status" value="1"/>
</dbReference>
<feature type="transmembrane region" description="Helical" evidence="7">
    <location>
        <begin position="242"/>
        <end position="263"/>
    </location>
</feature>
<dbReference type="STRING" id="443610.VE25_08345"/>
<evidence type="ECO:0000256" key="6">
    <source>
        <dbReference type="ARBA" id="ARBA00023136"/>
    </source>
</evidence>
<keyword evidence="3" id="KW-1003">Cell membrane</keyword>
<feature type="domain" description="ABC transmembrane type-1" evidence="8">
    <location>
        <begin position="70"/>
        <end position="263"/>
    </location>
</feature>
<dbReference type="AlphaFoldDB" id="A0A0F5FTR4"/>
<feature type="transmembrane region" description="Helical" evidence="7">
    <location>
        <begin position="12"/>
        <end position="32"/>
    </location>
</feature>